<keyword evidence="4" id="KW-0804">Transcription</keyword>
<keyword evidence="7" id="KW-1185">Reference proteome</keyword>
<dbReference type="PROSITE" id="PS50931">
    <property type="entry name" value="HTH_LYSR"/>
    <property type="match status" value="1"/>
</dbReference>
<dbReference type="InterPro" id="IPR036388">
    <property type="entry name" value="WH-like_DNA-bd_sf"/>
</dbReference>
<sequence length="302" mass="33530">MQKLPKLRQLKAFQEIIRCGSIRSAAKSLGQSQPALTRTLRELEATLGTALVTRGAHGISLTESGKAFAVRMHFILEELKRAQEELSHLNAHSQGKVAFGFSSLIAFTVLPGVIRDFRMRRPLAGISFKEAQLSNLIPALREGQLDFAIGSLNEDIPLSEFIEEPLFTAPFSIIASKDHPLANCTSIDELRHAAWFLPETSMGYYKELENYLWPIEGSILHSDSISSILSLVTKIDVLSAIATAMLHPLGLGDTIVALPIKPELPSATYSLIYPRKAPLTETARLMIDTIRRHCRKHNWNKP</sequence>
<dbReference type="Gene3D" id="3.40.190.290">
    <property type="match status" value="1"/>
</dbReference>
<evidence type="ECO:0000259" key="5">
    <source>
        <dbReference type="PROSITE" id="PS50931"/>
    </source>
</evidence>
<dbReference type="Gene3D" id="1.10.10.10">
    <property type="entry name" value="Winged helix-like DNA-binding domain superfamily/Winged helix DNA-binding domain"/>
    <property type="match status" value="1"/>
</dbReference>
<dbReference type="PANTHER" id="PTHR30419">
    <property type="entry name" value="HTH-TYPE TRANSCRIPTIONAL REGULATOR YBHD"/>
    <property type="match status" value="1"/>
</dbReference>
<evidence type="ECO:0000256" key="1">
    <source>
        <dbReference type="ARBA" id="ARBA00009437"/>
    </source>
</evidence>
<keyword evidence="2" id="KW-0805">Transcription regulation</keyword>
<dbReference type="PANTHER" id="PTHR30419:SF7">
    <property type="entry name" value="HTH-TYPE TRANSCRIPTIONAL REGULATOR TDCA"/>
    <property type="match status" value="1"/>
</dbReference>
<dbReference type="InterPro" id="IPR050950">
    <property type="entry name" value="HTH-type_LysR_regulators"/>
</dbReference>
<dbReference type="InterPro" id="IPR000847">
    <property type="entry name" value="LysR_HTH_N"/>
</dbReference>
<dbReference type="Proteomes" id="UP001418637">
    <property type="component" value="Unassembled WGS sequence"/>
</dbReference>
<dbReference type="EMBL" id="JBBYXI010000001">
    <property type="protein sequence ID" value="MEN3929824.1"/>
    <property type="molecule type" value="Genomic_DNA"/>
</dbReference>
<dbReference type="SUPFAM" id="SSF53850">
    <property type="entry name" value="Periplasmic binding protein-like II"/>
    <property type="match status" value="1"/>
</dbReference>
<dbReference type="RefSeq" id="WP_346335806.1">
    <property type="nucleotide sequence ID" value="NZ_JBBYXI010000001.1"/>
</dbReference>
<evidence type="ECO:0000256" key="4">
    <source>
        <dbReference type="ARBA" id="ARBA00023163"/>
    </source>
</evidence>
<evidence type="ECO:0000256" key="2">
    <source>
        <dbReference type="ARBA" id="ARBA00023015"/>
    </source>
</evidence>
<reference evidence="6 7" key="1">
    <citation type="submission" date="2024-04" db="EMBL/GenBank/DDBJ databases">
        <title>A novel species isolated from cricket.</title>
        <authorList>
            <person name="Wang H.-C."/>
        </authorList>
    </citation>
    <scope>NUCLEOTIDE SEQUENCE [LARGE SCALE GENOMIC DNA]</scope>
    <source>
        <strain evidence="6 7">WL0021</strain>
    </source>
</reference>
<keyword evidence="3" id="KW-0238">DNA-binding</keyword>
<evidence type="ECO:0000256" key="3">
    <source>
        <dbReference type="ARBA" id="ARBA00023125"/>
    </source>
</evidence>
<accession>A0ABV0BFS9</accession>
<comment type="similarity">
    <text evidence="1">Belongs to the LysR transcriptional regulatory family.</text>
</comment>
<dbReference type="InterPro" id="IPR005119">
    <property type="entry name" value="LysR_subst-bd"/>
</dbReference>
<evidence type="ECO:0000313" key="6">
    <source>
        <dbReference type="EMBL" id="MEN3929824.1"/>
    </source>
</evidence>
<organism evidence="6 7">
    <name type="scientific">Hohaiivirga grylli</name>
    <dbReference type="NCBI Taxonomy" id="3133970"/>
    <lineage>
        <taxon>Bacteria</taxon>
        <taxon>Pseudomonadati</taxon>
        <taxon>Pseudomonadota</taxon>
        <taxon>Alphaproteobacteria</taxon>
        <taxon>Hyphomicrobiales</taxon>
        <taxon>Methylobacteriaceae</taxon>
        <taxon>Hohaiivirga</taxon>
    </lineage>
</organism>
<feature type="domain" description="HTH lysR-type" evidence="5">
    <location>
        <begin position="5"/>
        <end position="62"/>
    </location>
</feature>
<evidence type="ECO:0000313" key="7">
    <source>
        <dbReference type="Proteomes" id="UP001418637"/>
    </source>
</evidence>
<protein>
    <submittedName>
        <fullName evidence="6">LysR substrate-binding domain-containing protein</fullName>
    </submittedName>
</protein>
<dbReference type="Pfam" id="PF00126">
    <property type="entry name" value="HTH_1"/>
    <property type="match status" value="1"/>
</dbReference>
<dbReference type="PRINTS" id="PR00039">
    <property type="entry name" value="HTHLYSR"/>
</dbReference>
<dbReference type="InterPro" id="IPR036390">
    <property type="entry name" value="WH_DNA-bd_sf"/>
</dbReference>
<name>A0ABV0BFS9_9HYPH</name>
<proteinExistence type="inferred from homology"/>
<comment type="caution">
    <text evidence="6">The sequence shown here is derived from an EMBL/GenBank/DDBJ whole genome shotgun (WGS) entry which is preliminary data.</text>
</comment>
<dbReference type="SUPFAM" id="SSF46785">
    <property type="entry name" value="Winged helix' DNA-binding domain"/>
    <property type="match status" value="1"/>
</dbReference>
<gene>
    <name evidence="6" type="ORF">WJT86_01955</name>
</gene>
<dbReference type="Pfam" id="PF03466">
    <property type="entry name" value="LysR_substrate"/>
    <property type="match status" value="1"/>
</dbReference>